<protein>
    <submittedName>
        <fullName evidence="2">Uncharacterized protein</fullName>
    </submittedName>
</protein>
<keyword evidence="1" id="KW-0812">Transmembrane</keyword>
<dbReference type="EMBL" id="JABFMS010000034">
    <property type="protein sequence ID" value="NUT82771.1"/>
    <property type="molecule type" value="Genomic_DNA"/>
</dbReference>
<proteinExistence type="predicted"/>
<evidence type="ECO:0000256" key="1">
    <source>
        <dbReference type="SAM" id="Phobius"/>
    </source>
</evidence>
<comment type="caution">
    <text evidence="2">The sequence shown here is derived from an EMBL/GenBank/DDBJ whole genome shotgun (WGS) entry which is preliminary data.</text>
</comment>
<keyword evidence="1" id="KW-1133">Transmembrane helix</keyword>
<sequence length="52" mass="6077">MRIEQLENQLNSCSMGRLFIARSGVFIVVVLLWYCSLIFEFFLLLTGFVLMD</sequence>
<dbReference type="Proteomes" id="UP000562723">
    <property type="component" value="Unassembled WGS sequence"/>
</dbReference>
<dbReference type="AlphaFoldDB" id="A0AAJ3KX11"/>
<organism evidence="2 3">
    <name type="scientific">Pseudomonas brassicacearum</name>
    <dbReference type="NCBI Taxonomy" id="930166"/>
    <lineage>
        <taxon>Bacteria</taxon>
        <taxon>Pseudomonadati</taxon>
        <taxon>Pseudomonadota</taxon>
        <taxon>Gammaproteobacteria</taxon>
        <taxon>Pseudomonadales</taxon>
        <taxon>Pseudomonadaceae</taxon>
        <taxon>Pseudomonas</taxon>
    </lineage>
</organism>
<reference evidence="2 3" key="1">
    <citation type="journal article" date="2020" name="Front. Plant Sci.">
        <title>Isolation of Rhizosphere Bacteria That Improve Quality and Water Stress Tolerance in Greenhouse Ornamentals.</title>
        <authorList>
            <person name="Nordstedt N.P."/>
            <person name="Jones M.L."/>
        </authorList>
    </citation>
    <scope>NUCLEOTIDE SEQUENCE [LARGE SCALE GENOMIC DNA]</scope>
    <source>
        <strain evidence="2 3">C2F7</strain>
    </source>
</reference>
<name>A0AAJ3KX11_9PSED</name>
<accession>A0AAJ3KX11</accession>
<keyword evidence="1" id="KW-0472">Membrane</keyword>
<gene>
    <name evidence="2" type="ORF">HNO85_17645</name>
</gene>
<evidence type="ECO:0000313" key="2">
    <source>
        <dbReference type="EMBL" id="NUT82771.1"/>
    </source>
</evidence>
<evidence type="ECO:0000313" key="3">
    <source>
        <dbReference type="Proteomes" id="UP000562723"/>
    </source>
</evidence>
<feature type="transmembrane region" description="Helical" evidence="1">
    <location>
        <begin position="25"/>
        <end position="51"/>
    </location>
</feature>